<dbReference type="SUPFAM" id="SSF55785">
    <property type="entry name" value="PYP-like sensor domain (PAS domain)"/>
    <property type="match status" value="1"/>
</dbReference>
<organism evidence="14 15">
    <name type="scientific">Shiella aurantiaca</name>
    <dbReference type="NCBI Taxonomy" id="3058365"/>
    <lineage>
        <taxon>Bacteria</taxon>
        <taxon>Pseudomonadati</taxon>
        <taxon>Bacteroidota</taxon>
        <taxon>Cytophagia</taxon>
        <taxon>Cytophagales</taxon>
        <taxon>Shiellaceae</taxon>
        <taxon>Shiella</taxon>
    </lineage>
</organism>
<evidence type="ECO:0000256" key="12">
    <source>
        <dbReference type="ARBA" id="ARBA00023136"/>
    </source>
</evidence>
<evidence type="ECO:0000313" key="14">
    <source>
        <dbReference type="EMBL" id="MDN4165277.1"/>
    </source>
</evidence>
<keyword evidence="6" id="KW-0812">Transmembrane</keyword>
<protein>
    <recommendedName>
        <fullName evidence="3">histidine kinase</fullName>
        <ecNumber evidence="3">2.7.13.3</ecNumber>
    </recommendedName>
</protein>
<dbReference type="PANTHER" id="PTHR42878:SF7">
    <property type="entry name" value="SENSOR HISTIDINE KINASE GLRK"/>
    <property type="match status" value="1"/>
</dbReference>
<keyword evidence="7" id="KW-0547">Nucleotide-binding</keyword>
<dbReference type="SMART" id="SM00387">
    <property type="entry name" value="HATPase_c"/>
    <property type="match status" value="1"/>
</dbReference>
<evidence type="ECO:0000256" key="11">
    <source>
        <dbReference type="ARBA" id="ARBA00023012"/>
    </source>
</evidence>
<dbReference type="EMBL" id="JAUHJS010000003">
    <property type="protein sequence ID" value="MDN4165277.1"/>
    <property type="molecule type" value="Genomic_DNA"/>
</dbReference>
<dbReference type="InterPro" id="IPR036097">
    <property type="entry name" value="HisK_dim/P_sf"/>
</dbReference>
<feature type="domain" description="Histidine kinase" evidence="13">
    <location>
        <begin position="284"/>
        <end position="496"/>
    </location>
</feature>
<dbReference type="Gene3D" id="1.10.287.130">
    <property type="match status" value="1"/>
</dbReference>
<dbReference type="SUPFAM" id="SSF47384">
    <property type="entry name" value="Homodimeric domain of signal transducing histidine kinase"/>
    <property type="match status" value="1"/>
</dbReference>
<dbReference type="InterPro" id="IPR003594">
    <property type="entry name" value="HATPase_dom"/>
</dbReference>
<evidence type="ECO:0000256" key="1">
    <source>
        <dbReference type="ARBA" id="ARBA00000085"/>
    </source>
</evidence>
<keyword evidence="9" id="KW-0067">ATP-binding</keyword>
<dbReference type="RefSeq" id="WP_320003803.1">
    <property type="nucleotide sequence ID" value="NZ_JAUHJS010000003.1"/>
</dbReference>
<evidence type="ECO:0000256" key="9">
    <source>
        <dbReference type="ARBA" id="ARBA00022840"/>
    </source>
</evidence>
<dbReference type="Pfam" id="PF02518">
    <property type="entry name" value="HATPase_c"/>
    <property type="match status" value="1"/>
</dbReference>
<evidence type="ECO:0000256" key="8">
    <source>
        <dbReference type="ARBA" id="ARBA00022777"/>
    </source>
</evidence>
<dbReference type="InterPro" id="IPR035965">
    <property type="entry name" value="PAS-like_dom_sf"/>
</dbReference>
<keyword evidence="10" id="KW-1133">Transmembrane helix</keyword>
<dbReference type="NCBIfam" id="TIGR00229">
    <property type="entry name" value="sensory_box"/>
    <property type="match status" value="1"/>
</dbReference>
<evidence type="ECO:0000256" key="7">
    <source>
        <dbReference type="ARBA" id="ARBA00022741"/>
    </source>
</evidence>
<evidence type="ECO:0000256" key="10">
    <source>
        <dbReference type="ARBA" id="ARBA00022989"/>
    </source>
</evidence>
<dbReference type="Pfam" id="PF00512">
    <property type="entry name" value="HisKA"/>
    <property type="match status" value="1"/>
</dbReference>
<dbReference type="PROSITE" id="PS50109">
    <property type="entry name" value="HIS_KIN"/>
    <property type="match status" value="1"/>
</dbReference>
<evidence type="ECO:0000256" key="3">
    <source>
        <dbReference type="ARBA" id="ARBA00012438"/>
    </source>
</evidence>
<keyword evidence="12" id="KW-0472">Membrane</keyword>
<comment type="caution">
    <text evidence="14">The sequence shown here is derived from an EMBL/GenBank/DDBJ whole genome shotgun (WGS) entry which is preliminary data.</text>
</comment>
<dbReference type="PRINTS" id="PR00344">
    <property type="entry name" value="BCTRLSENSOR"/>
</dbReference>
<keyword evidence="4" id="KW-0597">Phosphoprotein</keyword>
<evidence type="ECO:0000313" key="15">
    <source>
        <dbReference type="Proteomes" id="UP001168552"/>
    </source>
</evidence>
<reference evidence="14" key="1">
    <citation type="submission" date="2023-06" db="EMBL/GenBank/DDBJ databases">
        <title>Cytophagales bacterium Strain LB-30, isolated from soil.</title>
        <authorList>
            <person name="Liu B."/>
        </authorList>
    </citation>
    <scope>NUCLEOTIDE SEQUENCE</scope>
    <source>
        <strain evidence="14">LB-30</strain>
    </source>
</reference>
<dbReference type="InterPro" id="IPR050351">
    <property type="entry name" value="BphY/WalK/GraS-like"/>
</dbReference>
<dbReference type="Pfam" id="PF13426">
    <property type="entry name" value="PAS_9"/>
    <property type="match status" value="2"/>
</dbReference>
<evidence type="ECO:0000259" key="13">
    <source>
        <dbReference type="PROSITE" id="PS50109"/>
    </source>
</evidence>
<dbReference type="SMART" id="SM00388">
    <property type="entry name" value="HisKA"/>
    <property type="match status" value="1"/>
</dbReference>
<dbReference type="CDD" id="cd00075">
    <property type="entry name" value="HATPase"/>
    <property type="match status" value="1"/>
</dbReference>
<keyword evidence="5" id="KW-0808">Transferase</keyword>
<dbReference type="Gene3D" id="3.30.450.20">
    <property type="entry name" value="PAS domain"/>
    <property type="match status" value="2"/>
</dbReference>
<dbReference type="InterPro" id="IPR003661">
    <property type="entry name" value="HisK_dim/P_dom"/>
</dbReference>
<name>A0ABT8F497_9BACT</name>
<dbReference type="InterPro" id="IPR000014">
    <property type="entry name" value="PAS"/>
</dbReference>
<evidence type="ECO:0000256" key="5">
    <source>
        <dbReference type="ARBA" id="ARBA00022679"/>
    </source>
</evidence>
<evidence type="ECO:0000256" key="4">
    <source>
        <dbReference type="ARBA" id="ARBA00022553"/>
    </source>
</evidence>
<accession>A0ABT8F497</accession>
<dbReference type="CDD" id="cd00082">
    <property type="entry name" value="HisKA"/>
    <property type="match status" value="1"/>
</dbReference>
<dbReference type="SUPFAM" id="SSF55874">
    <property type="entry name" value="ATPase domain of HSP90 chaperone/DNA topoisomerase II/histidine kinase"/>
    <property type="match status" value="1"/>
</dbReference>
<gene>
    <name evidence="14" type="ORF">QWY31_07180</name>
</gene>
<keyword evidence="11" id="KW-0902">Two-component regulatory system</keyword>
<dbReference type="EC" id="2.7.13.3" evidence="3"/>
<dbReference type="InterPro" id="IPR005467">
    <property type="entry name" value="His_kinase_dom"/>
</dbReference>
<keyword evidence="8 14" id="KW-0418">Kinase</keyword>
<dbReference type="InterPro" id="IPR036890">
    <property type="entry name" value="HATPase_C_sf"/>
</dbReference>
<evidence type="ECO:0000256" key="2">
    <source>
        <dbReference type="ARBA" id="ARBA00004141"/>
    </source>
</evidence>
<dbReference type="InterPro" id="IPR004358">
    <property type="entry name" value="Sig_transdc_His_kin-like_C"/>
</dbReference>
<sequence>MFTNKQDHFIDQEKFVSIIEKSQASILLLSDHYEVISANNQFIDIFEAKYGLHLSPEINFIKSLEQRYPQIAQQWEKKLDKALMGHQFVEEDAIDIKGQTYYWELHFHSFPLNETEMGISVFIRDITLRKGFESKIRHNAANMRSILNAVDDSIWLINKRFELIDFNEPFYKNYLIAYGVKLERGKNIIDLIPAPLKELKQTWSKRYELALKGQRGVYFDEYQVGERKMVVEIITYPIRENGRVTGVTIYSRDVTEQKHIENQLKAQNKELSKVNEELDRFVYSASHDLRAPLLSVKGLVNLIRIEPDTQNQEVYLAKIGEAVDKLDTFIKDIIDLSSNSRTAVEASPIDFEKILMDSVETLKYTDEAERVRLEKSIHQTGSFHSDPKRLHIIFNNIISNAVRYQDMHKPDSFLRVTINSFEDKAEIHFIDNGIGIAPEFHQKIFGMFYRANTERTGSGLGLYIVKEAVEMIQGTIEVHSELGKGTHFIIRIKNLA</sequence>
<dbReference type="Proteomes" id="UP001168552">
    <property type="component" value="Unassembled WGS sequence"/>
</dbReference>
<dbReference type="GO" id="GO:0016301">
    <property type="term" value="F:kinase activity"/>
    <property type="evidence" value="ECO:0007669"/>
    <property type="project" value="UniProtKB-KW"/>
</dbReference>
<keyword evidence="15" id="KW-1185">Reference proteome</keyword>
<comment type="catalytic activity">
    <reaction evidence="1">
        <text>ATP + protein L-histidine = ADP + protein N-phospho-L-histidine.</text>
        <dbReference type="EC" id="2.7.13.3"/>
    </reaction>
</comment>
<comment type="subcellular location">
    <subcellularLocation>
        <location evidence="2">Membrane</location>
        <topology evidence="2">Multi-pass membrane protein</topology>
    </subcellularLocation>
</comment>
<dbReference type="Gene3D" id="3.30.565.10">
    <property type="entry name" value="Histidine kinase-like ATPase, C-terminal domain"/>
    <property type="match status" value="1"/>
</dbReference>
<proteinExistence type="predicted"/>
<evidence type="ECO:0000256" key="6">
    <source>
        <dbReference type="ARBA" id="ARBA00022692"/>
    </source>
</evidence>
<dbReference type="PANTHER" id="PTHR42878">
    <property type="entry name" value="TWO-COMPONENT HISTIDINE KINASE"/>
    <property type="match status" value="1"/>
</dbReference>